<evidence type="ECO:0000313" key="14">
    <source>
        <dbReference type="RefSeq" id="XP_017773603.1"/>
    </source>
</evidence>
<evidence type="ECO:0000256" key="1">
    <source>
        <dbReference type="ARBA" id="ARBA00001947"/>
    </source>
</evidence>
<comment type="similarity">
    <text evidence="2 9">Belongs to the sirtuin family. Class I subfamily.</text>
</comment>
<evidence type="ECO:0000256" key="6">
    <source>
        <dbReference type="ARBA" id="ARBA00023027"/>
    </source>
</evidence>
<feature type="domain" description="Deacetylase sirtuin-type" evidence="12">
    <location>
        <begin position="45"/>
        <end position="310"/>
    </location>
</feature>
<dbReference type="InterPro" id="IPR026591">
    <property type="entry name" value="Sirtuin_cat_small_dom_sf"/>
</dbReference>
<proteinExistence type="inferred from homology"/>
<comment type="catalytic activity">
    <reaction evidence="9">
        <text>N(6)-acetyl-L-lysyl-[protein] + NAD(+) + H2O = 2''-O-acetyl-ADP-D-ribose + nicotinamide + L-lysyl-[protein]</text>
        <dbReference type="Rhea" id="RHEA:43636"/>
        <dbReference type="Rhea" id="RHEA-COMP:9752"/>
        <dbReference type="Rhea" id="RHEA-COMP:10731"/>
        <dbReference type="ChEBI" id="CHEBI:15377"/>
        <dbReference type="ChEBI" id="CHEBI:17154"/>
        <dbReference type="ChEBI" id="CHEBI:29969"/>
        <dbReference type="ChEBI" id="CHEBI:57540"/>
        <dbReference type="ChEBI" id="CHEBI:61930"/>
        <dbReference type="ChEBI" id="CHEBI:83767"/>
        <dbReference type="EC" id="2.3.1.286"/>
    </reaction>
</comment>
<evidence type="ECO:0000256" key="5">
    <source>
        <dbReference type="ARBA" id="ARBA00022833"/>
    </source>
</evidence>
<dbReference type="RefSeq" id="XP_017773603.1">
    <property type="nucleotide sequence ID" value="XM_017918114.1"/>
</dbReference>
<dbReference type="GeneID" id="108560532"/>
<dbReference type="InterPro" id="IPR003000">
    <property type="entry name" value="Sirtuin"/>
</dbReference>
<name>A0ABM1MGA3_NICVS</name>
<reference evidence="14" key="1">
    <citation type="submission" date="2025-08" db="UniProtKB">
        <authorList>
            <consortium name="RefSeq"/>
        </authorList>
    </citation>
    <scope>IDENTIFICATION</scope>
    <source>
        <tissue evidence="14">Whole Larva</tissue>
    </source>
</reference>
<organism evidence="13 14">
    <name type="scientific">Nicrophorus vespilloides</name>
    <name type="common">Boreal carrion beetle</name>
    <dbReference type="NCBI Taxonomy" id="110193"/>
    <lineage>
        <taxon>Eukaryota</taxon>
        <taxon>Metazoa</taxon>
        <taxon>Ecdysozoa</taxon>
        <taxon>Arthropoda</taxon>
        <taxon>Hexapoda</taxon>
        <taxon>Insecta</taxon>
        <taxon>Pterygota</taxon>
        <taxon>Neoptera</taxon>
        <taxon>Endopterygota</taxon>
        <taxon>Coleoptera</taxon>
        <taxon>Polyphaga</taxon>
        <taxon>Staphyliniformia</taxon>
        <taxon>Silphidae</taxon>
        <taxon>Nicrophorinae</taxon>
        <taxon>Nicrophorus</taxon>
    </lineage>
</organism>
<keyword evidence="5 9" id="KW-0862">Zinc</keyword>
<comment type="catalytic activity">
    <reaction evidence="7">
        <text>N(6)-hexadecanoyl-L-lysyl-[protein] + NAD(+) + H2O = 2''-O-hexadecanoyl-ADP-D-ribose + nicotinamide + L-lysyl-[protein]</text>
        <dbReference type="Rhea" id="RHEA:70563"/>
        <dbReference type="Rhea" id="RHEA-COMP:9752"/>
        <dbReference type="Rhea" id="RHEA-COMP:14175"/>
        <dbReference type="ChEBI" id="CHEBI:15377"/>
        <dbReference type="ChEBI" id="CHEBI:17154"/>
        <dbReference type="ChEBI" id="CHEBI:29969"/>
        <dbReference type="ChEBI" id="CHEBI:57540"/>
        <dbReference type="ChEBI" id="CHEBI:138936"/>
        <dbReference type="ChEBI" id="CHEBI:189673"/>
    </reaction>
    <physiologicalReaction direction="left-to-right" evidence="7">
        <dbReference type="Rhea" id="RHEA:70564"/>
    </physiologicalReaction>
</comment>
<sequence>MSSIPSTSKEEEKEENSKNKEGLASKIDALTSFLSEKFSLEEQKHVLESPTIDEVVKFIQSGKCKNIVTMVGAGISTSAGIPDFRTPGSGLYDNLQKYDLPHPEAIFTLDYFFMNSKPFFMLAKELYPGTFKPSKSHYFIKLLEEKGLLLRHYTQNIDTLERVAGVSNDKLVEAHGTFHTGHCLGCRKEYSQDWMKVRIFNDETPICEDCPGVVKPDIVFFGENLPLRFFKLAKSDFKKCDLLIIMGSSLTVQPFGSLPERVASSCPRVLINNEKAGNLEFDNPNNYRDILMEGDCDLQCQVLADKLGWSDELKELIIREHKLIDDNIQKTDASAKK</sequence>
<comment type="cofactor">
    <cofactor evidence="1 9">
        <name>Zn(2+)</name>
        <dbReference type="ChEBI" id="CHEBI:29105"/>
    </cofactor>
</comment>
<feature type="binding site" evidence="10">
    <location>
        <position position="207"/>
    </location>
    <ligand>
        <name>Zn(2+)</name>
        <dbReference type="ChEBI" id="CHEBI:29105"/>
    </ligand>
</feature>
<feature type="active site" description="Proton acceptor" evidence="10">
    <location>
        <position position="175"/>
    </location>
</feature>
<feature type="region of interest" description="Disordered" evidence="11">
    <location>
        <begin position="1"/>
        <end position="23"/>
    </location>
</feature>
<dbReference type="InterPro" id="IPR026590">
    <property type="entry name" value="Ssirtuin_cat_dom"/>
</dbReference>
<evidence type="ECO:0000256" key="3">
    <source>
        <dbReference type="ARBA" id="ARBA00022679"/>
    </source>
</evidence>
<dbReference type="PROSITE" id="PS50305">
    <property type="entry name" value="SIRTUIN"/>
    <property type="match status" value="1"/>
</dbReference>
<gene>
    <name evidence="14" type="primary">LOC108560532</name>
</gene>
<evidence type="ECO:0000256" key="2">
    <source>
        <dbReference type="ARBA" id="ARBA00006924"/>
    </source>
</evidence>
<comment type="catalytic activity">
    <reaction evidence="8">
        <text>N(6)-tetradecanoyl-L-lysyl-[protein] + NAD(+) + H2O = 2''-O-tetradecanoyl-ADP-D-ribose + nicotinamide + L-lysyl-[protein]</text>
        <dbReference type="Rhea" id="RHEA:70567"/>
        <dbReference type="Rhea" id="RHEA-COMP:9752"/>
        <dbReference type="Rhea" id="RHEA-COMP:15437"/>
        <dbReference type="ChEBI" id="CHEBI:15377"/>
        <dbReference type="ChEBI" id="CHEBI:17154"/>
        <dbReference type="ChEBI" id="CHEBI:29969"/>
        <dbReference type="ChEBI" id="CHEBI:57540"/>
        <dbReference type="ChEBI" id="CHEBI:141129"/>
        <dbReference type="ChEBI" id="CHEBI:189674"/>
    </reaction>
    <physiologicalReaction direction="left-to-right" evidence="8">
        <dbReference type="Rhea" id="RHEA:70568"/>
    </physiologicalReaction>
</comment>
<dbReference type="InterPro" id="IPR050134">
    <property type="entry name" value="NAD-dep_sirtuin_deacylases"/>
</dbReference>
<accession>A0ABM1MGA3</accession>
<feature type="binding site" evidence="10">
    <location>
        <position position="183"/>
    </location>
    <ligand>
        <name>Zn(2+)</name>
        <dbReference type="ChEBI" id="CHEBI:29105"/>
    </ligand>
</feature>
<evidence type="ECO:0000256" key="11">
    <source>
        <dbReference type="SAM" id="MobiDB-lite"/>
    </source>
</evidence>
<keyword evidence="13" id="KW-1185">Reference proteome</keyword>
<feature type="compositionally biased region" description="Basic and acidic residues" evidence="11">
    <location>
        <begin position="8"/>
        <end position="23"/>
    </location>
</feature>
<evidence type="ECO:0000313" key="13">
    <source>
        <dbReference type="Proteomes" id="UP000695000"/>
    </source>
</evidence>
<dbReference type="Pfam" id="PF02146">
    <property type="entry name" value="SIR2"/>
    <property type="match status" value="1"/>
</dbReference>
<dbReference type="PIRSF" id="PIRSF037938">
    <property type="entry name" value="SIR2_euk"/>
    <property type="match status" value="1"/>
</dbReference>
<evidence type="ECO:0000256" key="10">
    <source>
        <dbReference type="PROSITE-ProRule" id="PRU00236"/>
    </source>
</evidence>
<dbReference type="PANTHER" id="PTHR11085">
    <property type="entry name" value="NAD-DEPENDENT PROTEIN DEACYLASE SIRTUIN-5, MITOCHONDRIAL-RELATED"/>
    <property type="match status" value="1"/>
</dbReference>
<keyword evidence="3 9" id="KW-0808">Transferase</keyword>
<dbReference type="CDD" id="cd01408">
    <property type="entry name" value="SIRT1"/>
    <property type="match status" value="1"/>
</dbReference>
<dbReference type="EC" id="2.3.1.286" evidence="9"/>
<dbReference type="Gene3D" id="3.30.1600.10">
    <property type="entry name" value="SIR2/SIRT2 'Small Domain"/>
    <property type="match status" value="1"/>
</dbReference>
<dbReference type="Proteomes" id="UP000695000">
    <property type="component" value="Unplaced"/>
</dbReference>
<evidence type="ECO:0000256" key="9">
    <source>
        <dbReference type="PIRNR" id="PIRNR037938"/>
    </source>
</evidence>
<dbReference type="Gene3D" id="3.40.50.1220">
    <property type="entry name" value="TPP-binding domain"/>
    <property type="match status" value="1"/>
</dbReference>
<dbReference type="InterPro" id="IPR029035">
    <property type="entry name" value="DHS-like_NAD/FAD-binding_dom"/>
</dbReference>
<feature type="binding site" evidence="10">
    <location>
        <position position="186"/>
    </location>
    <ligand>
        <name>Zn(2+)</name>
        <dbReference type="ChEBI" id="CHEBI:29105"/>
    </ligand>
</feature>
<protein>
    <recommendedName>
        <fullName evidence="9">NAD-dependent protein deacetylase</fullName>
        <ecNumber evidence="9">2.3.1.286</ecNumber>
    </recommendedName>
</protein>
<evidence type="ECO:0000259" key="12">
    <source>
        <dbReference type="PROSITE" id="PS50305"/>
    </source>
</evidence>
<dbReference type="InterPro" id="IPR017328">
    <property type="entry name" value="Sirtuin_class_I"/>
</dbReference>
<evidence type="ECO:0000256" key="7">
    <source>
        <dbReference type="ARBA" id="ARBA00048378"/>
    </source>
</evidence>
<evidence type="ECO:0000256" key="8">
    <source>
        <dbReference type="ARBA" id="ARBA00048905"/>
    </source>
</evidence>
<dbReference type="PANTHER" id="PTHR11085:SF6">
    <property type="entry name" value="NAD-DEPENDENT PROTEIN DEACETYLASE SIRTUIN-2"/>
    <property type="match status" value="1"/>
</dbReference>
<dbReference type="SUPFAM" id="SSF52467">
    <property type="entry name" value="DHS-like NAD/FAD-binding domain"/>
    <property type="match status" value="1"/>
</dbReference>
<keyword evidence="6 9" id="KW-0520">NAD</keyword>
<feature type="binding site" evidence="10">
    <location>
        <position position="210"/>
    </location>
    <ligand>
        <name>Zn(2+)</name>
        <dbReference type="ChEBI" id="CHEBI:29105"/>
    </ligand>
</feature>
<evidence type="ECO:0000256" key="4">
    <source>
        <dbReference type="ARBA" id="ARBA00022723"/>
    </source>
</evidence>
<keyword evidence="4 9" id="KW-0479">Metal-binding</keyword>